<evidence type="ECO:0000313" key="7">
    <source>
        <dbReference type="Proteomes" id="UP001143463"/>
    </source>
</evidence>
<sequence>MSDDLRIAVVGVGKMGSFHVDSLTRRVRGARVTVVNDFSAEQAEKVAGPIGARTVADPFEAIGADDVDAVVLASPGFAHEKQVLACLERGIPVLCEKPLTMDGPSSYEVVKAQAESGRDLIQVGFMRRFDTEYVALRELITSGSVGAPLMLHCTHRNPAVPDSFNSEMAMADSVVHEADCTRFLLGEEVVAVTVLRGTPTSAAPAGVSDPMLVLFETESGRLVTVESFVRTQVAYEVRTELVAEKGSATIGLDQNLVVKQAGRWGGTIAPDFVVRFGQAYDTQMQRWVDAARRGTIDGPGAWDGYAAAAICEAGVEAVRTGGRVAVKLEARP</sequence>
<organism evidence="6 7">
    <name type="scientific">Pseudonocardia halophobica</name>
    <dbReference type="NCBI Taxonomy" id="29401"/>
    <lineage>
        <taxon>Bacteria</taxon>
        <taxon>Bacillati</taxon>
        <taxon>Actinomycetota</taxon>
        <taxon>Actinomycetes</taxon>
        <taxon>Pseudonocardiales</taxon>
        <taxon>Pseudonocardiaceae</taxon>
        <taxon>Pseudonocardia</taxon>
    </lineage>
</organism>
<keyword evidence="2 3" id="KW-0520">NAD</keyword>
<keyword evidence="7" id="KW-1185">Reference proteome</keyword>
<dbReference type="InterPro" id="IPR036291">
    <property type="entry name" value="NAD(P)-bd_dom_sf"/>
</dbReference>
<dbReference type="Gene3D" id="3.40.50.720">
    <property type="entry name" value="NAD(P)-binding Rossmann-like Domain"/>
    <property type="match status" value="1"/>
</dbReference>
<comment type="subunit">
    <text evidence="3">Homotetramer.</text>
</comment>
<dbReference type="InterPro" id="IPR000683">
    <property type="entry name" value="Gfo/Idh/MocA-like_OxRdtase_N"/>
</dbReference>
<name>A0A9W6NX40_9PSEU</name>
<feature type="domain" description="Gfo/Idh/MocA-like oxidoreductase N-terminal" evidence="4">
    <location>
        <begin position="5"/>
        <end position="124"/>
    </location>
</feature>
<gene>
    <name evidence="3 6" type="primary">iolG</name>
    <name evidence="6" type="ORF">GCM10017577_36350</name>
</gene>
<evidence type="ECO:0000256" key="3">
    <source>
        <dbReference type="HAMAP-Rule" id="MF_01671"/>
    </source>
</evidence>
<dbReference type="SUPFAM" id="SSF51735">
    <property type="entry name" value="NAD(P)-binding Rossmann-fold domains"/>
    <property type="match status" value="1"/>
</dbReference>
<evidence type="ECO:0000256" key="1">
    <source>
        <dbReference type="ARBA" id="ARBA00023002"/>
    </source>
</evidence>
<reference evidence="6" key="2">
    <citation type="submission" date="2023-01" db="EMBL/GenBank/DDBJ databases">
        <authorList>
            <person name="Sun Q."/>
            <person name="Evtushenko L."/>
        </authorList>
    </citation>
    <scope>NUCLEOTIDE SEQUENCE</scope>
    <source>
        <strain evidence="6">VKM Ac-1069</strain>
    </source>
</reference>
<evidence type="ECO:0000313" key="6">
    <source>
        <dbReference type="EMBL" id="GLL12494.1"/>
    </source>
</evidence>
<dbReference type="PANTHER" id="PTHR43593">
    <property type="match status" value="1"/>
</dbReference>
<dbReference type="GO" id="GO:0000166">
    <property type="term" value="F:nucleotide binding"/>
    <property type="evidence" value="ECO:0007669"/>
    <property type="project" value="InterPro"/>
</dbReference>
<comment type="similarity">
    <text evidence="3">Belongs to the Gfo/Idh/MocA family.</text>
</comment>
<dbReference type="RefSeq" id="WP_037048087.1">
    <property type="nucleotide sequence ID" value="NZ_BAAAUZ010000029.1"/>
</dbReference>
<dbReference type="InterPro" id="IPR050424">
    <property type="entry name" value="Gfo-Idh-MocA_inositol_DH"/>
</dbReference>
<dbReference type="PANTHER" id="PTHR43593:SF1">
    <property type="entry name" value="INOSITOL 2-DEHYDROGENASE"/>
    <property type="match status" value="1"/>
</dbReference>
<evidence type="ECO:0000256" key="2">
    <source>
        <dbReference type="ARBA" id="ARBA00023027"/>
    </source>
</evidence>
<evidence type="ECO:0000259" key="5">
    <source>
        <dbReference type="Pfam" id="PF22725"/>
    </source>
</evidence>
<dbReference type="Pfam" id="PF01408">
    <property type="entry name" value="GFO_IDH_MocA"/>
    <property type="match status" value="1"/>
</dbReference>
<dbReference type="Proteomes" id="UP001143463">
    <property type="component" value="Unassembled WGS sequence"/>
</dbReference>
<dbReference type="Pfam" id="PF22725">
    <property type="entry name" value="GFO_IDH_MocA_C3"/>
    <property type="match status" value="1"/>
</dbReference>
<comment type="function">
    <text evidence="3">Involved in the oxidation of myo-inositol (MI) to 2-keto-myo-inositol (2KMI or 2-inosose).</text>
</comment>
<dbReference type="Gene3D" id="3.30.360.10">
    <property type="entry name" value="Dihydrodipicolinate Reductase, domain 2"/>
    <property type="match status" value="1"/>
</dbReference>
<protein>
    <recommendedName>
        <fullName evidence="3">Inositol 2-dehydrogenase</fullName>
        <ecNumber evidence="3">1.1.1.18</ecNumber>
    </recommendedName>
    <alternativeName>
        <fullName evidence="3">Myo-inositol 2-dehydrogenase</fullName>
        <shortName evidence="3">MI 2-dehydrogenase</shortName>
    </alternativeName>
</protein>
<dbReference type="HAMAP" id="MF_01671">
    <property type="entry name" value="IolG"/>
    <property type="match status" value="1"/>
</dbReference>
<reference evidence="6" key="1">
    <citation type="journal article" date="2014" name="Int. J. Syst. Evol. Microbiol.">
        <title>Complete genome sequence of Corynebacterium casei LMG S-19264T (=DSM 44701T), isolated from a smear-ripened cheese.</title>
        <authorList>
            <consortium name="US DOE Joint Genome Institute (JGI-PGF)"/>
            <person name="Walter F."/>
            <person name="Albersmeier A."/>
            <person name="Kalinowski J."/>
            <person name="Ruckert C."/>
        </authorList>
    </citation>
    <scope>NUCLEOTIDE SEQUENCE</scope>
    <source>
        <strain evidence="6">VKM Ac-1069</strain>
    </source>
</reference>
<dbReference type="EC" id="1.1.1.18" evidence="3"/>
<comment type="caution">
    <text evidence="6">The sequence shown here is derived from an EMBL/GenBank/DDBJ whole genome shotgun (WGS) entry which is preliminary data.</text>
</comment>
<dbReference type="AlphaFoldDB" id="A0A9W6NX40"/>
<proteinExistence type="inferred from homology"/>
<evidence type="ECO:0000259" key="4">
    <source>
        <dbReference type="Pfam" id="PF01408"/>
    </source>
</evidence>
<feature type="domain" description="GFO/IDH/MocA-like oxidoreductase" evidence="5">
    <location>
        <begin position="133"/>
        <end position="248"/>
    </location>
</feature>
<comment type="catalytic activity">
    <reaction evidence="3">
        <text>myo-inositol + NAD(+) = scyllo-inosose + NADH + H(+)</text>
        <dbReference type="Rhea" id="RHEA:16949"/>
        <dbReference type="ChEBI" id="CHEBI:15378"/>
        <dbReference type="ChEBI" id="CHEBI:17268"/>
        <dbReference type="ChEBI" id="CHEBI:17811"/>
        <dbReference type="ChEBI" id="CHEBI:57540"/>
        <dbReference type="ChEBI" id="CHEBI:57945"/>
        <dbReference type="EC" id="1.1.1.18"/>
    </reaction>
</comment>
<keyword evidence="1 3" id="KW-0560">Oxidoreductase</keyword>
<dbReference type="InterPro" id="IPR023794">
    <property type="entry name" value="MI/DCI_dehydrogenase"/>
</dbReference>
<dbReference type="InterPro" id="IPR055170">
    <property type="entry name" value="GFO_IDH_MocA-like_dom"/>
</dbReference>
<dbReference type="GO" id="GO:0050112">
    <property type="term" value="F:inositol 2-dehydrogenase (NAD+) activity"/>
    <property type="evidence" value="ECO:0007669"/>
    <property type="project" value="UniProtKB-UniRule"/>
</dbReference>
<accession>A0A9W6NX40</accession>
<dbReference type="GO" id="GO:0019310">
    <property type="term" value="P:inositol catabolic process"/>
    <property type="evidence" value="ECO:0007669"/>
    <property type="project" value="UniProtKB-UniRule"/>
</dbReference>
<dbReference type="SUPFAM" id="SSF55347">
    <property type="entry name" value="Glyceraldehyde-3-phosphate dehydrogenase-like, C-terminal domain"/>
    <property type="match status" value="1"/>
</dbReference>
<dbReference type="EMBL" id="BSFQ01000014">
    <property type="protein sequence ID" value="GLL12494.1"/>
    <property type="molecule type" value="Genomic_DNA"/>
</dbReference>